<dbReference type="EMBL" id="ACLL01000051">
    <property type="protein sequence ID" value="EEW53065.1"/>
    <property type="molecule type" value="Genomic_DNA"/>
</dbReference>
<dbReference type="eggNOG" id="ENOG50338SW">
    <property type="taxonomic scope" value="Bacteria"/>
</dbReference>
<gene>
    <name evidence="2" type="ORF">HMPREF0494_1788</name>
</gene>
<comment type="caution">
    <text evidence="2">The sequence shown here is derived from an EMBL/GenBank/DDBJ whole genome shotgun (WGS) entry which is preliminary data.</text>
</comment>
<dbReference type="Pfam" id="PF13643">
    <property type="entry name" value="DUF4145"/>
    <property type="match status" value="1"/>
</dbReference>
<sequence length="204" mass="23441">MIMVEDLYDEDYNKWKSGNIMEKSYVCGYCGHEVSSDEGMPLLLDEPGHITLQSGYGVYICTHCHMPTFIYKDVQVPGNRYGASVNNVPGEVKSVYEEARSSFSTGSYTGVVLLCRKLLMHIATDLGARDNLRFIEYVDYLNEHHYAGVRSEQWVDQIRQFGNQANHEIRINTKEEAQRIIKFCEMILKLNYEYPSIASDENNN</sequence>
<name>C8P8Z4_9LACO</name>
<dbReference type="InterPro" id="IPR025285">
    <property type="entry name" value="DUF4145"/>
</dbReference>
<proteinExistence type="predicted"/>
<feature type="domain" description="DUF4145" evidence="1">
    <location>
        <begin position="98"/>
        <end position="185"/>
    </location>
</feature>
<organism evidence="2 3">
    <name type="scientific">Limosilactobacillus antri DSM 16041</name>
    <dbReference type="NCBI Taxonomy" id="525309"/>
    <lineage>
        <taxon>Bacteria</taxon>
        <taxon>Bacillati</taxon>
        <taxon>Bacillota</taxon>
        <taxon>Bacilli</taxon>
        <taxon>Lactobacillales</taxon>
        <taxon>Lactobacillaceae</taxon>
        <taxon>Limosilactobacillus</taxon>
    </lineage>
</organism>
<dbReference type="Proteomes" id="UP000003675">
    <property type="component" value="Unassembled WGS sequence"/>
</dbReference>
<dbReference type="HOGENOM" id="CLU_102522_0_0_9"/>
<protein>
    <recommendedName>
        <fullName evidence="1">DUF4145 domain-containing protein</fullName>
    </recommendedName>
</protein>
<evidence type="ECO:0000313" key="2">
    <source>
        <dbReference type="EMBL" id="EEW53065.1"/>
    </source>
</evidence>
<accession>C8P8Z4</accession>
<evidence type="ECO:0000313" key="3">
    <source>
        <dbReference type="Proteomes" id="UP000003675"/>
    </source>
</evidence>
<reference evidence="2 3" key="1">
    <citation type="submission" date="2009-09" db="EMBL/GenBank/DDBJ databases">
        <authorList>
            <person name="Qin X."/>
            <person name="Bachman B."/>
            <person name="Battles P."/>
            <person name="Bell A."/>
            <person name="Bess C."/>
            <person name="Bickham C."/>
            <person name="Chaboub L."/>
            <person name="Chen D."/>
            <person name="Coyle M."/>
            <person name="Deiros D.R."/>
            <person name="Dinh H."/>
            <person name="Forbes L."/>
            <person name="Fowler G."/>
            <person name="Francisco L."/>
            <person name="Fu Q."/>
            <person name="Gubbala S."/>
            <person name="Hale W."/>
            <person name="Han Y."/>
            <person name="Hemphill L."/>
            <person name="Highlander S.K."/>
            <person name="Hirani K."/>
            <person name="Hogues M."/>
            <person name="Jackson L."/>
            <person name="Jakkamsetti A."/>
            <person name="Javaid M."/>
            <person name="Jiang H."/>
            <person name="Korchina V."/>
            <person name="Kovar C."/>
            <person name="Lara F."/>
            <person name="Lee S."/>
            <person name="Mata R."/>
            <person name="Mathew T."/>
            <person name="Moen C."/>
            <person name="Morales K."/>
            <person name="Munidasa M."/>
            <person name="Nazareth L."/>
            <person name="Ngo R."/>
            <person name="Nguyen L."/>
            <person name="Okwuonu G."/>
            <person name="Ongeri F."/>
            <person name="Patil S."/>
            <person name="Petrosino J."/>
            <person name="Pham C."/>
            <person name="Pham P."/>
            <person name="Pu L.-L."/>
            <person name="Puazo M."/>
            <person name="Raj R."/>
            <person name="Reid J."/>
            <person name="Rouhana J."/>
            <person name="Saada N."/>
            <person name="Shang Y."/>
            <person name="Simmons D."/>
            <person name="Thornton R."/>
            <person name="Warren J."/>
            <person name="Weissenberger G."/>
            <person name="Zhang J."/>
            <person name="Zhang L."/>
            <person name="Zhou C."/>
            <person name="Zhu D."/>
            <person name="Muzny D."/>
            <person name="Worley K."/>
            <person name="Gibbs R."/>
        </authorList>
    </citation>
    <scope>NUCLEOTIDE SEQUENCE [LARGE SCALE GENOMIC DNA]</scope>
    <source>
        <strain evidence="2 3">DSM 16041</strain>
    </source>
</reference>
<dbReference type="AlphaFoldDB" id="C8P8Z4"/>
<dbReference type="STRING" id="525309.HMPREF0494_1788"/>
<evidence type="ECO:0000259" key="1">
    <source>
        <dbReference type="Pfam" id="PF13643"/>
    </source>
</evidence>